<evidence type="ECO:0000313" key="2">
    <source>
        <dbReference type="Proteomes" id="UP001148629"/>
    </source>
</evidence>
<keyword evidence="2" id="KW-1185">Reference proteome</keyword>
<name>A0ACC1S7E1_9HYPO</name>
<accession>A0ACC1S7E1</accession>
<evidence type="ECO:0000313" key="1">
    <source>
        <dbReference type="EMBL" id="KAJ3533677.1"/>
    </source>
</evidence>
<organism evidence="1 2">
    <name type="scientific">Fusarium decemcellulare</name>
    <dbReference type="NCBI Taxonomy" id="57161"/>
    <lineage>
        <taxon>Eukaryota</taxon>
        <taxon>Fungi</taxon>
        <taxon>Dikarya</taxon>
        <taxon>Ascomycota</taxon>
        <taxon>Pezizomycotina</taxon>
        <taxon>Sordariomycetes</taxon>
        <taxon>Hypocreomycetidae</taxon>
        <taxon>Hypocreales</taxon>
        <taxon>Nectriaceae</taxon>
        <taxon>Fusarium</taxon>
        <taxon>Fusarium decemcellulare species complex</taxon>
    </lineage>
</organism>
<gene>
    <name evidence="1" type="ORF">NM208_g7880</name>
</gene>
<reference evidence="1" key="1">
    <citation type="submission" date="2022-08" db="EMBL/GenBank/DDBJ databases">
        <title>Genome Sequence of Fusarium decemcellulare.</title>
        <authorList>
            <person name="Buettner E."/>
        </authorList>
    </citation>
    <scope>NUCLEOTIDE SEQUENCE</scope>
    <source>
        <strain evidence="1">Babe19</strain>
    </source>
</reference>
<dbReference type="EMBL" id="JANRMS010000846">
    <property type="protein sequence ID" value="KAJ3533677.1"/>
    <property type="molecule type" value="Genomic_DNA"/>
</dbReference>
<sequence length="67" mass="6668">MGPGVALADCDLDEASNATELIRPICDRMSDDPDSAEVASASSILAGAMAVTTESSAPSETPTNIAG</sequence>
<proteinExistence type="predicted"/>
<protein>
    <submittedName>
        <fullName evidence="1">Uncharacterized protein</fullName>
    </submittedName>
</protein>
<comment type="caution">
    <text evidence="1">The sequence shown here is derived from an EMBL/GenBank/DDBJ whole genome shotgun (WGS) entry which is preliminary data.</text>
</comment>
<dbReference type="Proteomes" id="UP001148629">
    <property type="component" value="Unassembled WGS sequence"/>
</dbReference>